<feature type="compositionally biased region" description="Polar residues" evidence="1">
    <location>
        <begin position="32"/>
        <end position="48"/>
    </location>
</feature>
<evidence type="ECO:0000313" key="2">
    <source>
        <dbReference type="EMBL" id="MCF2872356.1"/>
    </source>
</evidence>
<keyword evidence="3" id="KW-1185">Reference proteome</keyword>
<reference evidence="2 3" key="1">
    <citation type="submission" date="2022-01" db="EMBL/GenBank/DDBJ databases">
        <title>Octadecabacter sp. nov., isolated from a marine alga.</title>
        <authorList>
            <person name="Jin M.S."/>
            <person name="Kim H.M."/>
            <person name="Han D.M."/>
            <person name="Jung J.J."/>
            <person name="Jeon C.O."/>
        </authorList>
    </citation>
    <scope>NUCLEOTIDE SEQUENCE [LARGE SCALE GENOMIC DNA]</scope>
    <source>
        <strain evidence="2 3">G9-8</strain>
    </source>
</reference>
<organism evidence="2 3">
    <name type="scientific">Octadecabacter dasysiphoniae</name>
    <dbReference type="NCBI Taxonomy" id="2909341"/>
    <lineage>
        <taxon>Bacteria</taxon>
        <taxon>Pseudomonadati</taxon>
        <taxon>Pseudomonadota</taxon>
        <taxon>Alphaproteobacteria</taxon>
        <taxon>Rhodobacterales</taxon>
        <taxon>Roseobacteraceae</taxon>
        <taxon>Octadecabacter</taxon>
    </lineage>
</organism>
<name>A0ABS9D1S2_9RHOB</name>
<evidence type="ECO:0000313" key="3">
    <source>
        <dbReference type="Proteomes" id="UP001200557"/>
    </source>
</evidence>
<dbReference type="Proteomes" id="UP001200557">
    <property type="component" value="Unassembled WGS sequence"/>
</dbReference>
<dbReference type="EMBL" id="JAKGAQ010000004">
    <property type="protein sequence ID" value="MCF2872356.1"/>
    <property type="molecule type" value="Genomic_DNA"/>
</dbReference>
<proteinExistence type="predicted"/>
<comment type="caution">
    <text evidence="2">The sequence shown here is derived from an EMBL/GenBank/DDBJ whole genome shotgun (WGS) entry which is preliminary data.</text>
</comment>
<evidence type="ECO:0000256" key="1">
    <source>
        <dbReference type="SAM" id="MobiDB-lite"/>
    </source>
</evidence>
<feature type="region of interest" description="Disordered" evidence="1">
    <location>
        <begin position="26"/>
        <end position="48"/>
    </location>
</feature>
<dbReference type="RefSeq" id="WP_235226687.1">
    <property type="nucleotide sequence ID" value="NZ_JAKGAQ010000004.1"/>
</dbReference>
<sequence>MSEENKAQTEADQKLPTYVAPELKVLDASETAGGSFTSPTEGPYSRTS</sequence>
<protein>
    <recommendedName>
        <fullName evidence="4">Lasso RiPP family leader peptide-containing protein</fullName>
    </recommendedName>
</protein>
<accession>A0ABS9D1S2</accession>
<evidence type="ECO:0008006" key="4">
    <source>
        <dbReference type="Google" id="ProtNLM"/>
    </source>
</evidence>
<gene>
    <name evidence="2" type="ORF">L0664_14875</name>
</gene>